<feature type="transmembrane region" description="Helical" evidence="1">
    <location>
        <begin position="69"/>
        <end position="94"/>
    </location>
</feature>
<sequence length="298" mass="34191">MDIKPIITSNQESISNFSENLNTNNMSNEDIKTKSISSNINKTLDPLGIIPNGIYKVFRSEKRIKKINISILTVSFIISLISSLLFGLAPSLFLSFLKEGEKVVPWGWYIVPVLFGSLSLTFLIIETIEFSSINKSIIYYREQLSEGVSYSPPFIVNLPYKLTLKQVRRTWLVVAILFYVGLFTLIFWGLKDQKWGLLDFKSWIHGSFSNPDLLVYILCGIMLMVLLLFIIGTIHRKKRIVDVQLFFGNEVMNYSDLTAKKSEAHKFWAKIFFLSILILLVIPIIILLLVKRIARRGK</sequence>
<evidence type="ECO:0000313" key="2">
    <source>
        <dbReference type="EMBL" id="WVN21174.1"/>
    </source>
</evidence>
<accession>A0ABZ2AKA2</accession>
<dbReference type="RefSeq" id="WP_330463213.1">
    <property type="nucleotide sequence ID" value="NZ_CP143578.1"/>
</dbReference>
<dbReference type="InterPro" id="IPR059214">
    <property type="entry name" value="MSC_0882-like"/>
</dbReference>
<keyword evidence="1" id="KW-1133">Transmembrane helix</keyword>
<keyword evidence="3" id="KW-1185">Reference proteome</keyword>
<feature type="transmembrane region" description="Helical" evidence="1">
    <location>
        <begin position="213"/>
        <end position="234"/>
    </location>
</feature>
<keyword evidence="1" id="KW-0812">Transmembrane</keyword>
<reference evidence="2" key="1">
    <citation type="submission" date="2024-01" db="EMBL/GenBank/DDBJ databases">
        <title>Complete genome sequence of Mycoplasma gateae strain 3700.</title>
        <authorList>
            <person name="Spergser J."/>
        </authorList>
    </citation>
    <scope>NUCLEOTIDE SEQUENCE [LARGE SCALE GENOMIC DNA]</scope>
    <source>
        <strain evidence="2">3700</strain>
    </source>
</reference>
<dbReference type="Proteomes" id="UP001431935">
    <property type="component" value="Chromosome"/>
</dbReference>
<dbReference type="EMBL" id="CP143578">
    <property type="protein sequence ID" value="WVN21174.1"/>
    <property type="molecule type" value="Genomic_DNA"/>
</dbReference>
<evidence type="ECO:0000256" key="1">
    <source>
        <dbReference type="SAM" id="Phobius"/>
    </source>
</evidence>
<protein>
    <submittedName>
        <fullName evidence="2">Uncharacterized protein</fullName>
    </submittedName>
</protein>
<feature type="transmembrane region" description="Helical" evidence="1">
    <location>
        <begin position="106"/>
        <end position="125"/>
    </location>
</feature>
<keyword evidence="1" id="KW-0472">Membrane</keyword>
<dbReference type="NCBIfam" id="NF045846">
    <property type="entry name" value="MSC0882_dom"/>
    <property type="match status" value="1"/>
</dbReference>
<name>A0ABZ2AKA2_9BACT</name>
<gene>
    <name evidence="2" type="ORF">V2E26_02035</name>
</gene>
<organism evidence="2 3">
    <name type="scientific">Metamycoplasma gateae</name>
    <dbReference type="NCBI Taxonomy" id="35769"/>
    <lineage>
        <taxon>Bacteria</taxon>
        <taxon>Bacillati</taxon>
        <taxon>Mycoplasmatota</taxon>
        <taxon>Mycoplasmoidales</taxon>
        <taxon>Metamycoplasmataceae</taxon>
        <taxon>Metamycoplasma</taxon>
    </lineage>
</organism>
<evidence type="ECO:0000313" key="3">
    <source>
        <dbReference type="Proteomes" id="UP001431935"/>
    </source>
</evidence>
<feature type="transmembrane region" description="Helical" evidence="1">
    <location>
        <begin position="267"/>
        <end position="290"/>
    </location>
</feature>
<proteinExistence type="predicted"/>
<feature type="transmembrane region" description="Helical" evidence="1">
    <location>
        <begin position="171"/>
        <end position="190"/>
    </location>
</feature>